<dbReference type="AlphaFoldDB" id="K1XGF9"/>
<evidence type="ECO:0000256" key="1">
    <source>
        <dbReference type="SAM" id="MobiDB-lite"/>
    </source>
</evidence>
<dbReference type="HOGENOM" id="CLU_1661134_0_0_1"/>
<accession>K1XGF9</accession>
<evidence type="ECO:0000313" key="3">
    <source>
        <dbReference type="Proteomes" id="UP000006753"/>
    </source>
</evidence>
<reference evidence="2 3" key="1">
    <citation type="journal article" date="2012" name="BMC Genomics">
        <title>Sequencing the genome of Marssonina brunnea reveals fungus-poplar co-evolution.</title>
        <authorList>
            <person name="Zhu S."/>
            <person name="Cao Y.-Z."/>
            <person name="Jiang C."/>
            <person name="Tan B.-Y."/>
            <person name="Wang Z."/>
            <person name="Feng S."/>
            <person name="Zhang L."/>
            <person name="Su X.-H."/>
            <person name="Brejova B."/>
            <person name="Vinar T."/>
            <person name="Xu M."/>
            <person name="Wang M.-X."/>
            <person name="Zhang S.-G."/>
            <person name="Huang M.-R."/>
            <person name="Wu R."/>
            <person name="Zhou Y."/>
        </authorList>
    </citation>
    <scope>NUCLEOTIDE SEQUENCE [LARGE SCALE GENOMIC DNA]</scope>
    <source>
        <strain evidence="2 3">MB_m1</strain>
    </source>
</reference>
<proteinExistence type="predicted"/>
<dbReference type="InParanoid" id="K1XGF9"/>
<keyword evidence="3" id="KW-1185">Reference proteome</keyword>
<dbReference type="Proteomes" id="UP000006753">
    <property type="component" value="Unassembled WGS sequence"/>
</dbReference>
<dbReference type="OrthoDB" id="10620421at2759"/>
<organism evidence="2 3">
    <name type="scientific">Marssonina brunnea f. sp. multigermtubi (strain MB_m1)</name>
    <name type="common">Marssonina leaf spot fungus</name>
    <dbReference type="NCBI Taxonomy" id="1072389"/>
    <lineage>
        <taxon>Eukaryota</taxon>
        <taxon>Fungi</taxon>
        <taxon>Dikarya</taxon>
        <taxon>Ascomycota</taxon>
        <taxon>Pezizomycotina</taxon>
        <taxon>Leotiomycetes</taxon>
        <taxon>Helotiales</taxon>
        <taxon>Drepanopezizaceae</taxon>
        <taxon>Drepanopeziza</taxon>
    </lineage>
</organism>
<feature type="compositionally biased region" description="Basic and acidic residues" evidence="1">
    <location>
        <begin position="1"/>
        <end position="34"/>
    </location>
</feature>
<sequence>MIRVQPGEKGEKKKRGERDKQERKAQDEKDRKEGLSVAEPEDTARRVTNCNISTELENALILRLNDGSLKDVDSYNSESSLLQRPASIRLIIQDIDAATSIVLRIQDEDQDVPTYQFGEEGYMLDSDEGIELAQGLLNSRPRRQRGLKLTGHTLHVTGA</sequence>
<feature type="region of interest" description="Disordered" evidence="1">
    <location>
        <begin position="1"/>
        <end position="42"/>
    </location>
</feature>
<evidence type="ECO:0000313" key="2">
    <source>
        <dbReference type="EMBL" id="EKD19908.1"/>
    </source>
</evidence>
<protein>
    <submittedName>
        <fullName evidence="2">Uncharacterized protein</fullName>
    </submittedName>
</protein>
<dbReference type="KEGG" id="mbe:MBM_01860"/>
<gene>
    <name evidence="2" type="ORF">MBM_01860</name>
</gene>
<dbReference type="EMBL" id="JH921430">
    <property type="protein sequence ID" value="EKD19908.1"/>
    <property type="molecule type" value="Genomic_DNA"/>
</dbReference>
<name>K1XGF9_MARBU</name>